<dbReference type="OrthoDB" id="9800162at2"/>
<keyword evidence="2" id="KW-0479">Metal-binding</keyword>
<dbReference type="InterPro" id="IPR018967">
    <property type="entry name" value="FeS-contain_CDGSH-typ"/>
</dbReference>
<dbReference type="RefSeq" id="WP_143913185.1">
    <property type="nucleotide sequence ID" value="NZ_VLNT01000006.1"/>
</dbReference>
<organism evidence="6 7">
    <name type="scientific">Aeromicrobium piscarium</name>
    <dbReference type="NCBI Taxonomy" id="2590901"/>
    <lineage>
        <taxon>Bacteria</taxon>
        <taxon>Bacillati</taxon>
        <taxon>Actinomycetota</taxon>
        <taxon>Actinomycetes</taxon>
        <taxon>Propionibacteriales</taxon>
        <taxon>Nocardioidaceae</taxon>
        <taxon>Aeromicrobium</taxon>
    </lineage>
</organism>
<protein>
    <submittedName>
        <fullName evidence="6">CDGSH iron-sulfur domain-containing protein</fullName>
    </submittedName>
</protein>
<evidence type="ECO:0000256" key="2">
    <source>
        <dbReference type="ARBA" id="ARBA00022723"/>
    </source>
</evidence>
<gene>
    <name evidence="6" type="ORF">FNM00_09410</name>
</gene>
<dbReference type="SMART" id="SM00704">
    <property type="entry name" value="ZnF_CDGSH"/>
    <property type="match status" value="1"/>
</dbReference>
<keyword evidence="4" id="KW-0411">Iron-sulfur</keyword>
<dbReference type="Proteomes" id="UP000316988">
    <property type="component" value="Unassembled WGS sequence"/>
</dbReference>
<dbReference type="AlphaFoldDB" id="A0A554S9W1"/>
<keyword evidence="1" id="KW-0001">2Fe-2S</keyword>
<evidence type="ECO:0000256" key="3">
    <source>
        <dbReference type="ARBA" id="ARBA00023004"/>
    </source>
</evidence>
<evidence type="ECO:0000313" key="6">
    <source>
        <dbReference type="EMBL" id="TSD63131.1"/>
    </source>
</evidence>
<keyword evidence="7" id="KW-1185">Reference proteome</keyword>
<evidence type="ECO:0000259" key="5">
    <source>
        <dbReference type="SMART" id="SM00704"/>
    </source>
</evidence>
<dbReference type="GO" id="GO:0051537">
    <property type="term" value="F:2 iron, 2 sulfur cluster binding"/>
    <property type="evidence" value="ECO:0007669"/>
    <property type="project" value="UniProtKB-KW"/>
</dbReference>
<evidence type="ECO:0000313" key="7">
    <source>
        <dbReference type="Proteomes" id="UP000316988"/>
    </source>
</evidence>
<accession>A0A554S9W1</accession>
<sequence>MTQRPDGDDPDILLCPNGPMILRGHHVIRTEEGDEVETERPFNAVCRCGGTARPPWCDGTHKVLARGPARRR</sequence>
<dbReference type="EMBL" id="VLNT01000006">
    <property type="protein sequence ID" value="TSD63131.1"/>
    <property type="molecule type" value="Genomic_DNA"/>
</dbReference>
<dbReference type="Gene3D" id="3.40.5.90">
    <property type="entry name" value="CDGSH iron-sulfur domain, mitoNEET-type"/>
    <property type="match status" value="1"/>
</dbReference>
<reference evidence="6 7" key="1">
    <citation type="submission" date="2019-07" db="EMBL/GenBank/DDBJ databases">
        <authorList>
            <person name="Zhao L.H."/>
        </authorList>
    </citation>
    <scope>NUCLEOTIDE SEQUENCE [LARGE SCALE GENOMIC DNA]</scope>
    <source>
        <strain evidence="6 7">Co35</strain>
    </source>
</reference>
<keyword evidence="3" id="KW-0408">Iron</keyword>
<feature type="domain" description="Iron-binding zinc finger CDGSH type" evidence="5">
    <location>
        <begin position="31"/>
        <end position="67"/>
    </location>
</feature>
<dbReference type="GO" id="GO:0005737">
    <property type="term" value="C:cytoplasm"/>
    <property type="evidence" value="ECO:0007669"/>
    <property type="project" value="UniProtKB-ARBA"/>
</dbReference>
<proteinExistence type="predicted"/>
<name>A0A554S9W1_9ACTN</name>
<dbReference type="Pfam" id="PF09360">
    <property type="entry name" value="zf-CDGSH"/>
    <property type="match status" value="1"/>
</dbReference>
<dbReference type="InterPro" id="IPR042216">
    <property type="entry name" value="MitoNEET_CISD"/>
</dbReference>
<comment type="caution">
    <text evidence="6">The sequence shown here is derived from an EMBL/GenBank/DDBJ whole genome shotgun (WGS) entry which is preliminary data.</text>
</comment>
<evidence type="ECO:0000256" key="1">
    <source>
        <dbReference type="ARBA" id="ARBA00022714"/>
    </source>
</evidence>
<dbReference type="GO" id="GO:0046872">
    <property type="term" value="F:metal ion binding"/>
    <property type="evidence" value="ECO:0007669"/>
    <property type="project" value="UniProtKB-KW"/>
</dbReference>
<evidence type="ECO:0000256" key="4">
    <source>
        <dbReference type="ARBA" id="ARBA00023014"/>
    </source>
</evidence>